<feature type="compositionally biased region" description="Basic and acidic residues" evidence="2">
    <location>
        <begin position="591"/>
        <end position="608"/>
    </location>
</feature>
<dbReference type="InterPro" id="IPR057242">
    <property type="entry name" value="PCFS4-like"/>
</dbReference>
<dbReference type="GO" id="GO:0006369">
    <property type="term" value="P:termination of RNA polymerase II transcription"/>
    <property type="evidence" value="ECO:0007669"/>
    <property type="project" value="InterPro"/>
</dbReference>
<dbReference type="KEGG" id="crg:105338678"/>
<feature type="region of interest" description="Disordered" evidence="2">
    <location>
        <begin position="800"/>
        <end position="1070"/>
    </location>
</feature>
<feature type="compositionally biased region" description="Basic and acidic residues" evidence="2">
    <location>
        <begin position="800"/>
        <end position="809"/>
    </location>
</feature>
<dbReference type="PANTHER" id="PTHR15921:SF3">
    <property type="entry name" value="PRE-MRNA CLEAVAGE COMPLEX 2 PROTEIN PCF11"/>
    <property type="match status" value="1"/>
</dbReference>
<feature type="compositionally biased region" description="Basic and acidic residues" evidence="2">
    <location>
        <begin position="1827"/>
        <end position="1837"/>
    </location>
</feature>
<feature type="compositionally biased region" description="Basic and acidic residues" evidence="2">
    <location>
        <begin position="946"/>
        <end position="959"/>
    </location>
</feature>
<feature type="compositionally biased region" description="Basic residues" evidence="2">
    <location>
        <begin position="536"/>
        <end position="549"/>
    </location>
</feature>
<dbReference type="InterPro" id="IPR008942">
    <property type="entry name" value="ENTH_VHS"/>
</dbReference>
<dbReference type="GO" id="GO:0003729">
    <property type="term" value="F:mRNA binding"/>
    <property type="evidence" value="ECO:0007669"/>
    <property type="project" value="InterPro"/>
</dbReference>
<feature type="compositionally biased region" description="Basic and acidic residues" evidence="2">
    <location>
        <begin position="615"/>
        <end position="629"/>
    </location>
</feature>
<dbReference type="PROSITE" id="PS51391">
    <property type="entry name" value="CID"/>
    <property type="match status" value="1"/>
</dbReference>
<dbReference type="SUPFAM" id="SSF48464">
    <property type="entry name" value="ENTH/VHS domain"/>
    <property type="match status" value="1"/>
</dbReference>
<feature type="compositionally biased region" description="Basic and acidic residues" evidence="2">
    <location>
        <begin position="242"/>
        <end position="263"/>
    </location>
</feature>
<feature type="compositionally biased region" description="Pro residues" evidence="2">
    <location>
        <begin position="961"/>
        <end position="973"/>
    </location>
</feature>
<evidence type="ECO:0000256" key="2">
    <source>
        <dbReference type="SAM" id="MobiDB-lite"/>
    </source>
</evidence>
<dbReference type="FunCoup" id="K1QHU0">
    <property type="interactions" value="1363"/>
</dbReference>
<gene>
    <name evidence="3" type="ORF">CGI_10027261</name>
</gene>
<dbReference type="InterPro" id="IPR006569">
    <property type="entry name" value="CID_dom"/>
</dbReference>
<feature type="compositionally biased region" description="Basic and acidic residues" evidence="2">
    <location>
        <begin position="1015"/>
        <end position="1028"/>
    </location>
</feature>
<dbReference type="OrthoDB" id="343582at2759"/>
<dbReference type="PANTHER" id="PTHR15921">
    <property type="entry name" value="PRE-MRNA CLEAVAGE COMPLEX II"/>
    <property type="match status" value="1"/>
</dbReference>
<feature type="region of interest" description="Disordered" evidence="2">
    <location>
        <begin position="357"/>
        <end position="759"/>
    </location>
</feature>
<dbReference type="GO" id="GO:0000993">
    <property type="term" value="F:RNA polymerase II complex binding"/>
    <property type="evidence" value="ECO:0007669"/>
    <property type="project" value="InterPro"/>
</dbReference>
<feature type="compositionally biased region" description="Basic and acidic residues" evidence="2">
    <location>
        <begin position="638"/>
        <end position="659"/>
    </location>
</feature>
<feature type="region of interest" description="Disordered" evidence="2">
    <location>
        <begin position="229"/>
        <end position="277"/>
    </location>
</feature>
<sequence>MEEEVIQEYRSSLEELTANSKPLINMLTMLAEDNEQYAPEIVKVIETHLQQAEAAKKLPTLYLIDSIIKNLPKSSYPSLFAQNIVQTFCATFEKVDEKTRQSMYKVRQTWGEIFKNRKLYAIDVRVNHMDPAWPITAVAETDKSNIFVNPKFIAKKEEESLLPELPVVPEVDEETLMRQQLIAKKAELLKIQQQKLEMELRELEEATQRTSQQKGHKVAKVEDSLLSGMGSVNTTMTTMTSRDPRTNRDPRTARDPRLRDPRLQNKPSPVSNAASFPPMSQIASSAIPGIPGPETLMSFHGMPPHMMPGMLSQPPPGLFPPTVMSQLPPGMPPTSSMPFSIPSSQPPHAQKIFSENLSNQGFGDRVLPTVPQIGDDSEKEKSVEHQRQSLEKGTLRSELERRAKENENEVKQKSDSDSHKQKTKESKSKESSGSKDRRSAESRNRDSKERAKDSRSRRGSPRHDRGSSKESRGRDDEKKKIHVDEDAKKTEEDRKRGSKTKSRSTKSRTEEDSDSKDSRREKDKSPLLKERSRSPVSRKHHSSKEKKSPKKTEVIEKVEVKKEVSPEPIESEDKLDVEKKPGLFESGYKIPKKEVAAEDKDDLDERQQKTNGNGRDPKLVKVNSKRDLSELGENAGKTGEEHEGPSKKPRLEEKPKLDNELSALFGSEDQDYRGLMDVDQRKPDTPKQKGWAQYRHDHPGEFSYEIEHEKRDMDHRSPLDMDHRRDVDFRSKNSDVDLRSVSESSKNMDIPNALSIENREHILEQIEKRRKSGELTYEKHQELLKDLSRLDVLQKIQQEREKLKERDSDFQSGAPTEWQAKSKENVPWPPHSKDKPPVEKEESNFTEKWQENRRPPPRDYNIEDREYRSPRSDFDNDSRDRFPPPFKRERPAPPEGPHQRFDGPPDERRPPMDVDRGGNMHGPPQRMGRPGQGDERFPPSDWQGPPDRDFNREAWDYDGRGPPPPGRPPPEFGGPPFTDFDGRGPRRGMGPRGRGTRGRNSPVYRGGPMDEEFPPYDKDNRRPDDRFPPRGAWHGGRGWDRGRRGGPRGDFAGRGGMYHGPRGPPPPRDMDDRNFDNRPPEFMNKPRPPMRPFPNMKDSRWANLSNFLRSDDTEEFVIDGKPFHIKVGAPPRKVRFGKGQIEIFADPNQRCILVDGQKVYTFGDYVREVKLPGEGTGRTFKVFYHGAARQLWIDGVLHELRLDAPPKIISIKDKEHTIRIDGRDGMILLDNKELGVFGGPPRFVFIAGNRCELRFEPPPRQILIDGNLCELKLDRKIPCVMIEGVPHGIRFDGPPREIIVNNIPHIVPMDRAVKIRIGNRPHNIAFGGPAHEVIFDGKWYEVKFDGPPKIIVVGNRQVEIQLKGNSPDVKILEPIEDPQLMLPVNNVGFGPNGMQGPRMRPPGPGNFPPDMPNMMNRGPNRPMGPMGPGPMGSQRPSMMDGPAGPNQPMGNLPMMQPPTSMMPNQPQPGMMMGPGANPPMISQGFPMAQTTSMMPSQSMTTGGMPEMMTGPITSVPVADVNLTTSQPFSIPGFSAPAPATSSAPLDISSLLDRLLQTGIISKPEKRAEEPVAEASSVSSTPVPEFKKEKIDVVPDLLDLKTDSLKKQYKGVFQRMYSGIQCTSCGMRFTSSQTERYREHLDWHFRQNQREKDGARIMLHRKWFYSLDEWIDYEEIDESEDKGKSSVFEQSKPGTTAEVPTVKINIPENDDILRCPAASDGENVCDICGDPFDQYWDEEAEEWHLKDAVRAEGKTYHPVCYEDEKEGSILEPSPTPTPKTAENNPLIMQIKKELGQIPADTVIKYQEDMIVKPKVKIEPMEEETVAETPEKTETKETVVDTPVVKQEEVDVKPEIKEADTQPDPVPQETVTPVTVKEEVSEDNS</sequence>
<feature type="compositionally biased region" description="Basic and acidic residues" evidence="2">
    <location>
        <begin position="670"/>
        <end position="687"/>
    </location>
</feature>
<dbReference type="SMART" id="SM00582">
    <property type="entry name" value="RPR"/>
    <property type="match status" value="1"/>
</dbReference>
<dbReference type="InterPro" id="IPR045154">
    <property type="entry name" value="PCF11-like"/>
</dbReference>
<organism evidence="3">
    <name type="scientific">Magallana gigas</name>
    <name type="common">Pacific oyster</name>
    <name type="synonym">Crassostrea gigas</name>
    <dbReference type="NCBI Taxonomy" id="29159"/>
    <lineage>
        <taxon>Eukaryota</taxon>
        <taxon>Metazoa</taxon>
        <taxon>Spiralia</taxon>
        <taxon>Lophotrochozoa</taxon>
        <taxon>Mollusca</taxon>
        <taxon>Bivalvia</taxon>
        <taxon>Autobranchia</taxon>
        <taxon>Pteriomorphia</taxon>
        <taxon>Ostreida</taxon>
        <taxon>Ostreoidea</taxon>
        <taxon>Ostreidae</taxon>
        <taxon>Magallana</taxon>
    </lineage>
</organism>
<feature type="compositionally biased region" description="Basic and acidic residues" evidence="2">
    <location>
        <begin position="507"/>
        <end position="533"/>
    </location>
</feature>
<dbReference type="Gene3D" id="1.25.40.90">
    <property type="match status" value="1"/>
</dbReference>
<proteinExistence type="predicted"/>
<feature type="compositionally biased region" description="Basic and acidic residues" evidence="2">
    <location>
        <begin position="376"/>
        <end position="495"/>
    </location>
</feature>
<dbReference type="GO" id="GO:0005849">
    <property type="term" value="C:mRNA cleavage factor complex"/>
    <property type="evidence" value="ECO:0007669"/>
    <property type="project" value="TreeGrafter"/>
</dbReference>
<evidence type="ECO:0000256" key="1">
    <source>
        <dbReference type="SAM" id="Coils"/>
    </source>
</evidence>
<protein>
    <submittedName>
        <fullName evidence="3">Pre-mRNA cleavage complex 2 protein Pcf11</fullName>
    </submittedName>
</protein>
<dbReference type="InterPro" id="IPR047415">
    <property type="entry name" value="Pcf11_CID"/>
</dbReference>
<dbReference type="CDD" id="cd16982">
    <property type="entry name" value="CID_Pcf11"/>
    <property type="match status" value="1"/>
</dbReference>
<feature type="compositionally biased region" description="Basic and acidic residues" evidence="2">
    <location>
        <begin position="831"/>
        <end position="918"/>
    </location>
</feature>
<evidence type="ECO:0000313" key="3">
    <source>
        <dbReference type="EMBL" id="EKC36362.1"/>
    </source>
</evidence>
<feature type="compositionally biased region" description="Polar residues" evidence="2">
    <location>
        <begin position="230"/>
        <end position="241"/>
    </location>
</feature>
<dbReference type="GO" id="GO:0005737">
    <property type="term" value="C:cytoplasm"/>
    <property type="evidence" value="ECO:0007669"/>
    <property type="project" value="TreeGrafter"/>
</dbReference>
<accession>K1QHU0</accession>
<dbReference type="EMBL" id="JH817380">
    <property type="protein sequence ID" value="EKC36362.1"/>
    <property type="molecule type" value="Genomic_DNA"/>
</dbReference>
<feature type="compositionally biased region" description="Polar residues" evidence="2">
    <location>
        <begin position="265"/>
        <end position="274"/>
    </location>
</feature>
<feature type="region of interest" description="Disordered" evidence="2">
    <location>
        <begin position="1820"/>
        <end position="1883"/>
    </location>
</feature>
<feature type="compositionally biased region" description="Basic and acidic residues" evidence="2">
    <location>
        <begin position="1844"/>
        <end position="1858"/>
    </location>
</feature>
<feature type="coiled-coil region" evidence="1">
    <location>
        <begin position="186"/>
        <end position="213"/>
    </location>
</feature>
<dbReference type="Pfam" id="PF04818">
    <property type="entry name" value="CID"/>
    <property type="match status" value="1"/>
</dbReference>
<feature type="region of interest" description="Disordered" evidence="2">
    <location>
        <begin position="1420"/>
        <end position="1447"/>
    </location>
</feature>
<reference evidence="3" key="1">
    <citation type="journal article" date="2012" name="Nature">
        <title>The oyster genome reveals stress adaptation and complexity of shell formation.</title>
        <authorList>
            <person name="Zhang G."/>
            <person name="Fang X."/>
            <person name="Guo X."/>
            <person name="Li L."/>
            <person name="Luo R."/>
            <person name="Xu F."/>
            <person name="Yang P."/>
            <person name="Zhang L."/>
            <person name="Wang X."/>
            <person name="Qi H."/>
            <person name="Xiong Z."/>
            <person name="Que H."/>
            <person name="Xie Y."/>
            <person name="Holland P.W."/>
            <person name="Paps J."/>
            <person name="Zhu Y."/>
            <person name="Wu F."/>
            <person name="Chen Y."/>
            <person name="Wang J."/>
            <person name="Peng C."/>
            <person name="Meng J."/>
            <person name="Yang L."/>
            <person name="Liu J."/>
            <person name="Wen B."/>
            <person name="Zhang N."/>
            <person name="Huang Z."/>
            <person name="Zhu Q."/>
            <person name="Feng Y."/>
            <person name="Mount A."/>
            <person name="Hedgecock D."/>
            <person name="Xu Z."/>
            <person name="Liu Y."/>
            <person name="Domazet-Loso T."/>
            <person name="Du Y."/>
            <person name="Sun X."/>
            <person name="Zhang S."/>
            <person name="Liu B."/>
            <person name="Cheng P."/>
            <person name="Jiang X."/>
            <person name="Li J."/>
            <person name="Fan D."/>
            <person name="Wang W."/>
            <person name="Fu W."/>
            <person name="Wang T."/>
            <person name="Wang B."/>
            <person name="Zhang J."/>
            <person name="Peng Z."/>
            <person name="Li Y."/>
            <person name="Li N."/>
            <person name="Wang J."/>
            <person name="Chen M."/>
            <person name="He Y."/>
            <person name="Tan F."/>
            <person name="Song X."/>
            <person name="Zheng Q."/>
            <person name="Huang R."/>
            <person name="Yang H."/>
            <person name="Du X."/>
            <person name="Chen L."/>
            <person name="Yang M."/>
            <person name="Gaffney P.M."/>
            <person name="Wang S."/>
            <person name="Luo L."/>
            <person name="She Z."/>
            <person name="Ming Y."/>
            <person name="Huang W."/>
            <person name="Zhang S."/>
            <person name="Huang B."/>
            <person name="Zhang Y."/>
            <person name="Qu T."/>
            <person name="Ni P."/>
            <person name="Miao G."/>
            <person name="Wang J."/>
            <person name="Wang Q."/>
            <person name="Steinberg C.E."/>
            <person name="Wang H."/>
            <person name="Li N."/>
            <person name="Qian L."/>
            <person name="Zhang G."/>
            <person name="Li Y."/>
            <person name="Yang H."/>
            <person name="Liu X."/>
            <person name="Wang J."/>
            <person name="Yin Y."/>
            <person name="Wang J."/>
        </authorList>
    </citation>
    <scope>NUCLEOTIDE SEQUENCE [LARGE SCALE GENOMIC DNA]</scope>
    <source>
        <strain evidence="3">05x7-T-G4-1.051#20</strain>
    </source>
</reference>
<keyword evidence="1" id="KW-0175">Coiled coil</keyword>
<dbReference type="InParanoid" id="K1QHU0"/>
<feature type="compositionally biased region" description="Basic and acidic residues" evidence="2">
    <location>
        <begin position="550"/>
        <end position="582"/>
    </location>
</feature>
<name>K1QHU0_MAGGI</name>
<feature type="compositionally biased region" description="Basic residues" evidence="2">
    <location>
        <begin position="496"/>
        <end position="506"/>
    </location>
</feature>
<dbReference type="HOGENOM" id="CLU_000976_0_0_1"/>
<dbReference type="GO" id="GO:0031124">
    <property type="term" value="P:mRNA 3'-end processing"/>
    <property type="evidence" value="ECO:0007669"/>
    <property type="project" value="InterPro"/>
</dbReference>
<dbReference type="Pfam" id="PF23228">
    <property type="entry name" value="zf_PCFS4"/>
    <property type="match status" value="1"/>
</dbReference>
<feature type="compositionally biased region" description="Basic and acidic residues" evidence="2">
    <location>
        <begin position="694"/>
        <end position="740"/>
    </location>
</feature>